<dbReference type="Proteomes" id="UP001251528">
    <property type="component" value="Unassembled WGS sequence"/>
</dbReference>
<organism evidence="2 3">
    <name type="scientific">Conoideocrella luteorostrata</name>
    <dbReference type="NCBI Taxonomy" id="1105319"/>
    <lineage>
        <taxon>Eukaryota</taxon>
        <taxon>Fungi</taxon>
        <taxon>Dikarya</taxon>
        <taxon>Ascomycota</taxon>
        <taxon>Pezizomycotina</taxon>
        <taxon>Sordariomycetes</taxon>
        <taxon>Hypocreomycetidae</taxon>
        <taxon>Hypocreales</taxon>
        <taxon>Clavicipitaceae</taxon>
        <taxon>Conoideocrella</taxon>
    </lineage>
</organism>
<accession>A0AAJ0CFP1</accession>
<dbReference type="EMBL" id="JASWJB010000281">
    <property type="protein sequence ID" value="KAK2592190.1"/>
    <property type="molecule type" value="Genomic_DNA"/>
</dbReference>
<feature type="compositionally biased region" description="Basic and acidic residues" evidence="1">
    <location>
        <begin position="39"/>
        <end position="50"/>
    </location>
</feature>
<sequence>MLTARSPVSASMGRRSDASRMEPSRPTSRRIKRQLPTTCDDRQRQRDVNVRVRLGFPHIDHPGPAASRSTEAITEGSDRLSNSRLPNMLEYKPVKPHGWDEITTYEPMAARKYEISQQSFTDLAPRGSVDQPADVPSRKRSIETSDSDFDHAGSWFDDDSTEAPDQRLHLDNGWDSDIPLEAPDAPVLCNIGTPELSPMASELEFCCCCEKDADATDRRRINETWHLSCRRKTDAQLEWAIAYMEKVKSGACR</sequence>
<dbReference type="AlphaFoldDB" id="A0AAJ0CFP1"/>
<proteinExistence type="predicted"/>
<reference evidence="2" key="1">
    <citation type="submission" date="2023-06" db="EMBL/GenBank/DDBJ databases">
        <title>Conoideocrella luteorostrata (Hypocreales: Clavicipitaceae), a potential biocontrol fungus for elongate hemlock scale in United States Christmas tree production areas.</title>
        <authorList>
            <person name="Barrett H."/>
            <person name="Lovett B."/>
            <person name="Macias A.M."/>
            <person name="Stajich J.E."/>
            <person name="Kasson M.T."/>
        </authorList>
    </citation>
    <scope>NUCLEOTIDE SEQUENCE</scope>
    <source>
        <strain evidence="2">ARSEF 14590</strain>
    </source>
</reference>
<feature type="compositionally biased region" description="Basic and acidic residues" evidence="1">
    <location>
        <begin position="136"/>
        <end position="151"/>
    </location>
</feature>
<evidence type="ECO:0000256" key="1">
    <source>
        <dbReference type="SAM" id="MobiDB-lite"/>
    </source>
</evidence>
<feature type="region of interest" description="Disordered" evidence="1">
    <location>
        <begin position="1"/>
        <end position="82"/>
    </location>
</feature>
<evidence type="ECO:0000313" key="2">
    <source>
        <dbReference type="EMBL" id="KAK2592190.1"/>
    </source>
</evidence>
<gene>
    <name evidence="2" type="ORF">QQS21_010109</name>
</gene>
<name>A0AAJ0CFP1_9HYPO</name>
<feature type="compositionally biased region" description="Basic and acidic residues" evidence="1">
    <location>
        <begin position="14"/>
        <end position="23"/>
    </location>
</feature>
<feature type="region of interest" description="Disordered" evidence="1">
    <location>
        <begin position="119"/>
        <end position="174"/>
    </location>
</feature>
<protein>
    <submittedName>
        <fullName evidence="2">Uncharacterized protein</fullName>
    </submittedName>
</protein>
<keyword evidence="3" id="KW-1185">Reference proteome</keyword>
<comment type="caution">
    <text evidence="2">The sequence shown here is derived from an EMBL/GenBank/DDBJ whole genome shotgun (WGS) entry which is preliminary data.</text>
</comment>
<evidence type="ECO:0000313" key="3">
    <source>
        <dbReference type="Proteomes" id="UP001251528"/>
    </source>
</evidence>